<dbReference type="GO" id="GO:0043565">
    <property type="term" value="F:sequence-specific DNA binding"/>
    <property type="evidence" value="ECO:0007669"/>
    <property type="project" value="InterPro"/>
</dbReference>
<organism evidence="1 2">
    <name type="scientific">Saccharolobus islandicus (strain L.S.2.15 / Lassen #1)</name>
    <name type="common">Sulfolobus islandicus</name>
    <dbReference type="NCBI Taxonomy" id="429572"/>
    <lineage>
        <taxon>Archaea</taxon>
        <taxon>Thermoproteota</taxon>
        <taxon>Thermoprotei</taxon>
        <taxon>Sulfolobales</taxon>
        <taxon>Sulfolobaceae</taxon>
        <taxon>Saccharolobus</taxon>
    </lineage>
</organism>
<dbReference type="CDD" id="cd14820">
    <property type="entry name" value="TRAX"/>
    <property type="match status" value="1"/>
</dbReference>
<dbReference type="InterPro" id="IPR036081">
    <property type="entry name" value="Translin_sf"/>
</dbReference>
<evidence type="ECO:0000313" key="2">
    <source>
        <dbReference type="Proteomes" id="UP000001747"/>
    </source>
</evidence>
<dbReference type="NCBIfam" id="NF011156">
    <property type="entry name" value="PRK14562.1-1"/>
    <property type="match status" value="1"/>
</dbReference>
<dbReference type="EMBL" id="CP001399">
    <property type="protein sequence ID" value="ACP35604.1"/>
    <property type="molecule type" value="Genomic_DNA"/>
</dbReference>
<proteinExistence type="predicted"/>
<reference evidence="1 2" key="1">
    <citation type="journal article" date="2009" name="Proc. Natl. Acad. Sci. U.S.A.">
        <title>Biogeography of the Sulfolobus islandicus pan-genome.</title>
        <authorList>
            <person name="Reno M.L."/>
            <person name="Held N.L."/>
            <person name="Fields C.J."/>
            <person name="Burke P.V."/>
            <person name="Whitaker R.J."/>
        </authorList>
    </citation>
    <scope>NUCLEOTIDE SEQUENCE [LARGE SCALE GENOMIC DNA]</scope>
    <source>
        <strain evidence="2">L.S.2.15 / Lassen #1</strain>
    </source>
</reference>
<gene>
    <name evidence="1" type="ordered locus">LS215_1599</name>
</gene>
<dbReference type="RefSeq" id="WP_012713781.1">
    <property type="nucleotide sequence ID" value="NC_012589.1"/>
</dbReference>
<dbReference type="HOGENOM" id="CLU_099315_0_0_2"/>
<dbReference type="Gene3D" id="1.20.58.2140">
    <property type="match status" value="1"/>
</dbReference>
<dbReference type="AlphaFoldDB" id="C3MQE1"/>
<evidence type="ECO:0000313" key="1">
    <source>
        <dbReference type="EMBL" id="ACP35604.1"/>
    </source>
</evidence>
<accession>C3MQE1</accession>
<name>C3MQE1_SACI2</name>
<sequence>MDRVKSENMIEVIMLVQKIKGYLDSISHTLQERFENRERVLLLARELIRYCGDTISLSHKGKKEEALRKYQVAISKASEIQKIIDNFPELLYGDIGTAYQELAEASIVISLYFDVDLKLSKELGIPDIYYISGIADAIGEMRRRVLELLKKNEIGEAEKTYEMMEELYELLWSFEYPKSLVPGLRQKIDVIRRLLEETNHDIFLAKLGRS</sequence>
<dbReference type="KEGG" id="sis:LS215_1599"/>
<dbReference type="OrthoDB" id="26985at2157"/>
<dbReference type="Proteomes" id="UP000001747">
    <property type="component" value="Chromosome"/>
</dbReference>
<protein>
    <submittedName>
        <fullName evidence="1">Translin</fullName>
    </submittedName>
</protein>
<dbReference type="SUPFAM" id="SSF74784">
    <property type="entry name" value="Translin"/>
    <property type="match status" value="1"/>
</dbReference>
<dbReference type="GeneID" id="15297880"/>